<evidence type="ECO:0000256" key="10">
    <source>
        <dbReference type="NCBIfam" id="TIGR00112"/>
    </source>
</evidence>
<dbReference type="KEGG" id="dco:SAMEA4475696_0675"/>
<comment type="pathway">
    <text evidence="9">Amino-acid biosynthesis; L-proline biosynthesis; L-proline from L-glutamate 5-semialdehyde: step 1/1.</text>
</comment>
<feature type="binding site" evidence="11">
    <location>
        <position position="68"/>
    </location>
    <ligand>
        <name>NADPH</name>
        <dbReference type="ChEBI" id="CHEBI:57783"/>
    </ligand>
</feature>
<dbReference type="InterPro" id="IPR008927">
    <property type="entry name" value="6-PGluconate_DH-like_C_sf"/>
</dbReference>
<evidence type="ECO:0000256" key="1">
    <source>
        <dbReference type="ARBA" id="ARBA00004496"/>
    </source>
</evidence>
<dbReference type="Proteomes" id="UP000242637">
    <property type="component" value="Chromosome 1"/>
</dbReference>
<dbReference type="SUPFAM" id="SSF48179">
    <property type="entry name" value="6-phosphogluconate dehydrogenase C-terminal domain-like"/>
    <property type="match status" value="1"/>
</dbReference>
<dbReference type="Gene3D" id="3.40.50.720">
    <property type="entry name" value="NAD(P)-binding Rossmann-like Domain"/>
    <property type="match status" value="1"/>
</dbReference>
<dbReference type="Pfam" id="PF03807">
    <property type="entry name" value="F420_oxidored"/>
    <property type="match status" value="1"/>
</dbReference>
<evidence type="ECO:0000256" key="7">
    <source>
        <dbReference type="ARBA" id="ARBA00023002"/>
    </source>
</evidence>
<accession>A0A239VC28</accession>
<dbReference type="PIRSF" id="PIRSF000193">
    <property type="entry name" value="Pyrrol-5-carb_rd"/>
    <property type="match status" value="1"/>
</dbReference>
<dbReference type="FunFam" id="1.10.3730.10:FF:000001">
    <property type="entry name" value="Pyrroline-5-carboxylate reductase"/>
    <property type="match status" value="1"/>
</dbReference>
<dbReference type="Gene3D" id="1.10.3730.10">
    <property type="entry name" value="ProC C-terminal domain-like"/>
    <property type="match status" value="1"/>
</dbReference>
<evidence type="ECO:0000256" key="8">
    <source>
        <dbReference type="ARBA" id="ARBA00058118"/>
    </source>
</evidence>
<dbReference type="NCBIfam" id="TIGR00112">
    <property type="entry name" value="proC"/>
    <property type="match status" value="1"/>
</dbReference>
<keyword evidence="15" id="KW-1185">Reference proteome</keyword>
<dbReference type="PANTHER" id="PTHR11645">
    <property type="entry name" value="PYRROLINE-5-CARBOXYLATE REDUCTASE"/>
    <property type="match status" value="1"/>
</dbReference>
<reference evidence="14 15" key="1">
    <citation type="submission" date="2017-06" db="EMBL/GenBank/DDBJ databases">
        <authorList>
            <consortium name="Pathogen Informatics"/>
        </authorList>
    </citation>
    <scope>NUCLEOTIDE SEQUENCE [LARGE SCALE GENOMIC DNA]</scope>
    <source>
        <strain evidence="14 15">NCTC13039</strain>
    </source>
</reference>
<comment type="catalytic activity">
    <reaction evidence="9">
        <text>L-proline + NAD(+) = (S)-1-pyrroline-5-carboxylate + NADH + 2 H(+)</text>
        <dbReference type="Rhea" id="RHEA:14105"/>
        <dbReference type="ChEBI" id="CHEBI:15378"/>
        <dbReference type="ChEBI" id="CHEBI:17388"/>
        <dbReference type="ChEBI" id="CHEBI:57540"/>
        <dbReference type="ChEBI" id="CHEBI:57945"/>
        <dbReference type="ChEBI" id="CHEBI:60039"/>
        <dbReference type="EC" id="1.5.1.2"/>
    </reaction>
</comment>
<keyword evidence="7 9" id="KW-0560">Oxidoreductase</keyword>
<feature type="domain" description="Pyrroline-5-carboxylate reductase dimerisation" evidence="13">
    <location>
        <begin position="173"/>
        <end position="277"/>
    </location>
</feature>
<dbReference type="SUPFAM" id="SSF51735">
    <property type="entry name" value="NAD(P)-binding Rossmann-fold domains"/>
    <property type="match status" value="1"/>
</dbReference>
<proteinExistence type="inferred from homology"/>
<evidence type="ECO:0000256" key="9">
    <source>
        <dbReference type="HAMAP-Rule" id="MF_01925"/>
    </source>
</evidence>
<dbReference type="Pfam" id="PF14748">
    <property type="entry name" value="P5CR_dimer"/>
    <property type="match status" value="1"/>
</dbReference>
<comment type="subcellular location">
    <subcellularLocation>
        <location evidence="1 9">Cytoplasm</location>
    </subcellularLocation>
</comment>
<dbReference type="RefSeq" id="WP_084441264.1">
    <property type="nucleotide sequence ID" value="NZ_LT906453.1"/>
</dbReference>
<dbReference type="GO" id="GO:0004735">
    <property type="term" value="F:pyrroline-5-carboxylate reductase activity"/>
    <property type="evidence" value="ECO:0007669"/>
    <property type="project" value="UniProtKB-UniRule"/>
</dbReference>
<evidence type="ECO:0000256" key="5">
    <source>
        <dbReference type="ARBA" id="ARBA00022650"/>
    </source>
</evidence>
<organism evidence="14 15">
    <name type="scientific">Dermatophilus congolensis</name>
    <dbReference type="NCBI Taxonomy" id="1863"/>
    <lineage>
        <taxon>Bacteria</taxon>
        <taxon>Bacillati</taxon>
        <taxon>Actinomycetota</taxon>
        <taxon>Actinomycetes</taxon>
        <taxon>Micrococcales</taxon>
        <taxon>Dermatophilaceae</taxon>
        <taxon>Dermatophilus</taxon>
    </lineage>
</organism>
<evidence type="ECO:0000256" key="2">
    <source>
        <dbReference type="ARBA" id="ARBA00005525"/>
    </source>
</evidence>
<evidence type="ECO:0000313" key="15">
    <source>
        <dbReference type="Proteomes" id="UP000242637"/>
    </source>
</evidence>
<dbReference type="OrthoDB" id="9805754at2"/>
<evidence type="ECO:0000256" key="6">
    <source>
        <dbReference type="ARBA" id="ARBA00022857"/>
    </source>
</evidence>
<keyword evidence="4 9" id="KW-0028">Amino-acid biosynthesis</keyword>
<dbReference type="EC" id="1.5.1.2" evidence="9 10"/>
<dbReference type="GO" id="GO:0005737">
    <property type="term" value="C:cytoplasm"/>
    <property type="evidence" value="ECO:0007669"/>
    <property type="project" value="UniProtKB-SubCell"/>
</dbReference>
<evidence type="ECO:0000259" key="13">
    <source>
        <dbReference type="Pfam" id="PF14748"/>
    </source>
</evidence>
<evidence type="ECO:0000256" key="11">
    <source>
        <dbReference type="PIRSR" id="PIRSR000193-1"/>
    </source>
</evidence>
<dbReference type="InterPro" id="IPR028939">
    <property type="entry name" value="P5C_Rdtase_cat_N"/>
</dbReference>
<keyword evidence="5 9" id="KW-0641">Proline biosynthesis</keyword>
<dbReference type="FunFam" id="3.40.50.720:FF:000190">
    <property type="entry name" value="Pyrroline-5-carboxylate reductase"/>
    <property type="match status" value="1"/>
</dbReference>
<dbReference type="STRING" id="1121387.GCA_000429885_01772"/>
<keyword evidence="6 9" id="KW-0521">NADP</keyword>
<gene>
    <name evidence="9 14" type="primary">proC</name>
    <name evidence="14" type="ORF">SAMEA4475696_00675</name>
</gene>
<evidence type="ECO:0000259" key="12">
    <source>
        <dbReference type="Pfam" id="PF03807"/>
    </source>
</evidence>
<dbReference type="InterPro" id="IPR029036">
    <property type="entry name" value="P5CR_dimer"/>
</dbReference>
<feature type="binding site" evidence="11">
    <location>
        <begin position="21"/>
        <end position="26"/>
    </location>
    <ligand>
        <name>NADP(+)</name>
        <dbReference type="ChEBI" id="CHEBI:58349"/>
    </ligand>
</feature>
<dbReference type="EMBL" id="LT906453">
    <property type="protein sequence ID" value="SNV19278.1"/>
    <property type="molecule type" value="Genomic_DNA"/>
</dbReference>
<name>A0A239VC28_9MICO</name>
<dbReference type="PANTHER" id="PTHR11645:SF0">
    <property type="entry name" value="PYRROLINE-5-CARBOXYLATE REDUCTASE 3"/>
    <property type="match status" value="1"/>
</dbReference>
<dbReference type="UniPathway" id="UPA00098">
    <property type="reaction ID" value="UER00361"/>
</dbReference>
<dbReference type="InterPro" id="IPR036291">
    <property type="entry name" value="NAD(P)-bd_dom_sf"/>
</dbReference>
<keyword evidence="3 9" id="KW-0963">Cytoplasm</keyword>
<dbReference type="GeneID" id="63458945"/>
<comment type="similarity">
    <text evidence="2 9">Belongs to the pyrroline-5-carboxylate reductase family.</text>
</comment>
<dbReference type="GO" id="GO:0055129">
    <property type="term" value="P:L-proline biosynthetic process"/>
    <property type="evidence" value="ECO:0007669"/>
    <property type="project" value="UniProtKB-UniRule"/>
</dbReference>
<evidence type="ECO:0000256" key="4">
    <source>
        <dbReference type="ARBA" id="ARBA00022605"/>
    </source>
</evidence>
<feature type="domain" description="Pyrroline-5-carboxylate reductase catalytic N-terminal" evidence="12">
    <location>
        <begin position="17"/>
        <end position="110"/>
    </location>
</feature>
<sequence length="278" mass="28459">MEQSTNNSSAVAEAITKLAAIGAGTMAGAIVKGAISEGLERQNVVVSTRSEQTKEEWESFGVKVADENCDAVKDADVVLIGVKPAQVTEVLGEIGASLRDDAVVVSVAAGVSLDTMAQALPDGVAVVRVMPNSPALLRAGAASLTPGAHVDEKQMERVRALFGAVGTFVEVQEQYIEAVTAVSGSGPAYVYRLVEAMVDGGVLLGLTRDDATTLAVATAQGAALMLAESGVRPGELREQVTSPGGTTAAALAQMSRGGFESAVLDGMVACRDRSRELG</sequence>
<evidence type="ECO:0000313" key="14">
    <source>
        <dbReference type="EMBL" id="SNV19278.1"/>
    </source>
</evidence>
<dbReference type="InterPro" id="IPR000304">
    <property type="entry name" value="Pyrroline-COOH_reductase"/>
</dbReference>
<protein>
    <recommendedName>
        <fullName evidence="9 10">Pyrroline-5-carboxylate reductase</fullName>
        <shortName evidence="9">P5C reductase</shortName>
        <shortName evidence="9">P5CR</shortName>
        <ecNumber evidence="9 10">1.5.1.2</ecNumber>
    </recommendedName>
    <alternativeName>
        <fullName evidence="9">PCA reductase</fullName>
    </alternativeName>
</protein>
<dbReference type="HAMAP" id="MF_01925">
    <property type="entry name" value="P5C_reductase"/>
    <property type="match status" value="1"/>
</dbReference>
<comment type="function">
    <text evidence="8 9">Catalyzes the reduction of 1-pyrroline-5-carboxylate (PCA) to L-proline.</text>
</comment>
<comment type="catalytic activity">
    <reaction evidence="9">
        <text>L-proline + NADP(+) = (S)-1-pyrroline-5-carboxylate + NADPH + 2 H(+)</text>
        <dbReference type="Rhea" id="RHEA:14109"/>
        <dbReference type="ChEBI" id="CHEBI:15378"/>
        <dbReference type="ChEBI" id="CHEBI:17388"/>
        <dbReference type="ChEBI" id="CHEBI:57783"/>
        <dbReference type="ChEBI" id="CHEBI:58349"/>
        <dbReference type="ChEBI" id="CHEBI:60039"/>
        <dbReference type="EC" id="1.5.1.2"/>
    </reaction>
</comment>
<dbReference type="AlphaFoldDB" id="A0A239VC28"/>
<evidence type="ECO:0000256" key="3">
    <source>
        <dbReference type="ARBA" id="ARBA00022490"/>
    </source>
</evidence>